<gene>
    <name evidence="1" type="ORF">G7Y89_g15482</name>
</gene>
<evidence type="ECO:0000313" key="1">
    <source>
        <dbReference type="EMBL" id="KAF4613406.1"/>
    </source>
</evidence>
<accession>A0A8H4VJQ1</accession>
<dbReference type="PANTHER" id="PTHR33112">
    <property type="entry name" value="DOMAIN PROTEIN, PUTATIVE-RELATED"/>
    <property type="match status" value="1"/>
</dbReference>
<dbReference type="OrthoDB" id="5428863at2759"/>
<reference evidence="1 2" key="1">
    <citation type="submission" date="2020-03" db="EMBL/GenBank/DDBJ databases">
        <title>Draft Genome Sequence of Cudoniella acicularis.</title>
        <authorList>
            <person name="Buettner E."/>
            <person name="Kellner H."/>
        </authorList>
    </citation>
    <scope>NUCLEOTIDE SEQUENCE [LARGE SCALE GENOMIC DNA]</scope>
    <source>
        <strain evidence="1 2">DSM 108380</strain>
    </source>
</reference>
<dbReference type="EMBL" id="JAAMPI010002440">
    <property type="protein sequence ID" value="KAF4613406.1"/>
    <property type="molecule type" value="Genomic_DNA"/>
</dbReference>
<dbReference type="AlphaFoldDB" id="A0A8H4VJQ1"/>
<proteinExistence type="predicted"/>
<dbReference type="PANTHER" id="PTHR33112:SF12">
    <property type="entry name" value="HETEROKARYON INCOMPATIBILITY DOMAIN-CONTAINING PROTEIN"/>
    <property type="match status" value="1"/>
</dbReference>
<protein>
    <submittedName>
        <fullName evidence="1">Uncharacterized protein</fullName>
    </submittedName>
</protein>
<sequence length="468" mass="54050">MDAIKLLGLIYESVNFMAWLRYMRVLAFPSLQRMERMLHTAYEASEEYRSPGFILRIRLHYPKGTNASQFLSMESTARSGTREDGLSKKKFTLSDDLYFVIWREDCQAQQNVDADDFATYRRRKEQASLSQPCPNLEAYFSLVSKYNIRELRYPGDVLAAFNGLTSSLGESFDSGFLWGLPEMFFDVALLWEMCFTEKRASNNLGDRNIIPSWSWMAWKGYISDNWNNGMSYVLGAFTNPPANFDTVPILQWYSVESPGGKRRAILSTWRKYRHIEKNETLPHGWTRNDNGGQITYFTHKSDPSTKFAYPIPIKEQPTRPILGDPENFIACRTQKASFSYATSAAHDVRKLQERTHDGDANTTKYSILGKQDEWVGCLHLDEDVMDRYAEPGACDLIAISAGYEGNWEARVRQQGIVDENLRSRTSFEYFNVLYIEWKDGIAYRKGIGKVLKDKWEKQELEWIDVTLG</sequence>
<name>A0A8H4VJQ1_9HELO</name>
<evidence type="ECO:0000313" key="2">
    <source>
        <dbReference type="Proteomes" id="UP000566819"/>
    </source>
</evidence>
<keyword evidence="2" id="KW-1185">Reference proteome</keyword>
<dbReference type="Proteomes" id="UP000566819">
    <property type="component" value="Unassembled WGS sequence"/>
</dbReference>
<comment type="caution">
    <text evidence="1">The sequence shown here is derived from an EMBL/GenBank/DDBJ whole genome shotgun (WGS) entry which is preliminary data.</text>
</comment>
<organism evidence="1 2">
    <name type="scientific">Cudoniella acicularis</name>
    <dbReference type="NCBI Taxonomy" id="354080"/>
    <lineage>
        <taxon>Eukaryota</taxon>
        <taxon>Fungi</taxon>
        <taxon>Dikarya</taxon>
        <taxon>Ascomycota</taxon>
        <taxon>Pezizomycotina</taxon>
        <taxon>Leotiomycetes</taxon>
        <taxon>Helotiales</taxon>
        <taxon>Tricladiaceae</taxon>
        <taxon>Cudoniella</taxon>
    </lineage>
</organism>